<dbReference type="EMBL" id="CM001218">
    <property type="protein sequence ID" value="KEH39677.1"/>
    <property type="molecule type" value="Genomic_DNA"/>
</dbReference>
<dbReference type="PaxDb" id="3880-AES84403"/>
<reference evidence="2" key="3">
    <citation type="submission" date="2015-04" db="UniProtKB">
        <authorList>
            <consortium name="EnsemblPlants"/>
        </authorList>
    </citation>
    <scope>IDENTIFICATION</scope>
    <source>
        <strain evidence="2">cv. Jemalong A17</strain>
    </source>
</reference>
<evidence type="ECO:0000313" key="3">
    <source>
        <dbReference type="Proteomes" id="UP000002051"/>
    </source>
</evidence>
<name>G7ZYW5_MEDTR</name>
<organism evidence="1 3">
    <name type="scientific">Medicago truncatula</name>
    <name type="common">Barrel medic</name>
    <name type="synonym">Medicago tribuloides</name>
    <dbReference type="NCBI Taxonomy" id="3880"/>
    <lineage>
        <taxon>Eukaryota</taxon>
        <taxon>Viridiplantae</taxon>
        <taxon>Streptophyta</taxon>
        <taxon>Embryophyta</taxon>
        <taxon>Tracheophyta</taxon>
        <taxon>Spermatophyta</taxon>
        <taxon>Magnoliopsida</taxon>
        <taxon>eudicotyledons</taxon>
        <taxon>Gunneridae</taxon>
        <taxon>Pentapetalae</taxon>
        <taxon>rosids</taxon>
        <taxon>fabids</taxon>
        <taxon>Fabales</taxon>
        <taxon>Fabaceae</taxon>
        <taxon>Papilionoideae</taxon>
        <taxon>50 kb inversion clade</taxon>
        <taxon>NPAAA clade</taxon>
        <taxon>Hologalegina</taxon>
        <taxon>IRL clade</taxon>
        <taxon>Trifolieae</taxon>
        <taxon>Medicago</taxon>
    </lineage>
</organism>
<evidence type="ECO:0000313" key="1">
    <source>
        <dbReference type="EMBL" id="KEH39677.1"/>
    </source>
</evidence>
<keyword evidence="3" id="KW-1185">Reference proteome</keyword>
<proteinExistence type="predicted"/>
<dbReference type="EnsemblPlants" id="KEH39677">
    <property type="protein sequence ID" value="KEH39677"/>
    <property type="gene ID" value="MTR_2g105590"/>
</dbReference>
<dbReference type="AlphaFoldDB" id="G7ZYW5"/>
<accession>G7ZYW5</accession>
<gene>
    <name evidence="1" type="ordered locus">MTR_2g105590</name>
</gene>
<evidence type="ECO:0000313" key="2">
    <source>
        <dbReference type="EnsemblPlants" id="KEH39677"/>
    </source>
</evidence>
<dbReference type="Proteomes" id="UP000002051">
    <property type="component" value="Chromosome 2"/>
</dbReference>
<sequence>MFPVKFEIWVVVIGVFGWKLVSARRAICHHSPRRGNLARLASGLDVNSQQLVFYSPRELISGKNSDFVEMMFWFKFYMNSSAFSCLDKFWNQIWALGS</sequence>
<protein>
    <submittedName>
        <fullName evidence="1 2">Uncharacterized protein</fullName>
    </submittedName>
</protein>
<reference evidence="1 3" key="1">
    <citation type="journal article" date="2011" name="Nature">
        <title>The Medicago genome provides insight into the evolution of rhizobial symbioses.</title>
        <authorList>
            <person name="Young N.D."/>
            <person name="Debelle F."/>
            <person name="Oldroyd G.E."/>
            <person name="Geurts R."/>
            <person name="Cannon S.B."/>
            <person name="Udvardi M.K."/>
            <person name="Benedito V.A."/>
            <person name="Mayer K.F."/>
            <person name="Gouzy J."/>
            <person name="Schoof H."/>
            <person name="Van de Peer Y."/>
            <person name="Proost S."/>
            <person name="Cook D.R."/>
            <person name="Meyers B.C."/>
            <person name="Spannagl M."/>
            <person name="Cheung F."/>
            <person name="De Mita S."/>
            <person name="Krishnakumar V."/>
            <person name="Gundlach H."/>
            <person name="Zhou S."/>
            <person name="Mudge J."/>
            <person name="Bharti A.K."/>
            <person name="Murray J.D."/>
            <person name="Naoumkina M.A."/>
            <person name="Rosen B."/>
            <person name="Silverstein K.A."/>
            <person name="Tang H."/>
            <person name="Rombauts S."/>
            <person name="Zhao P.X."/>
            <person name="Zhou P."/>
            <person name="Barbe V."/>
            <person name="Bardou P."/>
            <person name="Bechner M."/>
            <person name="Bellec A."/>
            <person name="Berger A."/>
            <person name="Berges H."/>
            <person name="Bidwell S."/>
            <person name="Bisseling T."/>
            <person name="Choisne N."/>
            <person name="Couloux A."/>
            <person name="Denny R."/>
            <person name="Deshpande S."/>
            <person name="Dai X."/>
            <person name="Doyle J.J."/>
            <person name="Dudez A.M."/>
            <person name="Farmer A.D."/>
            <person name="Fouteau S."/>
            <person name="Franken C."/>
            <person name="Gibelin C."/>
            <person name="Gish J."/>
            <person name="Goldstein S."/>
            <person name="Gonzalez A.J."/>
            <person name="Green P.J."/>
            <person name="Hallab A."/>
            <person name="Hartog M."/>
            <person name="Hua A."/>
            <person name="Humphray S.J."/>
            <person name="Jeong D.H."/>
            <person name="Jing Y."/>
            <person name="Jocker A."/>
            <person name="Kenton S.M."/>
            <person name="Kim D.J."/>
            <person name="Klee K."/>
            <person name="Lai H."/>
            <person name="Lang C."/>
            <person name="Lin S."/>
            <person name="Macmil S.L."/>
            <person name="Magdelenat G."/>
            <person name="Matthews L."/>
            <person name="McCorrison J."/>
            <person name="Monaghan E.L."/>
            <person name="Mun J.H."/>
            <person name="Najar F.Z."/>
            <person name="Nicholson C."/>
            <person name="Noirot C."/>
            <person name="O'Bleness M."/>
            <person name="Paule C.R."/>
            <person name="Poulain J."/>
            <person name="Prion F."/>
            <person name="Qin B."/>
            <person name="Qu C."/>
            <person name="Retzel E.F."/>
            <person name="Riddle C."/>
            <person name="Sallet E."/>
            <person name="Samain S."/>
            <person name="Samson N."/>
            <person name="Sanders I."/>
            <person name="Saurat O."/>
            <person name="Scarpelli C."/>
            <person name="Schiex T."/>
            <person name="Segurens B."/>
            <person name="Severin A.J."/>
            <person name="Sherrier D.J."/>
            <person name="Shi R."/>
            <person name="Sims S."/>
            <person name="Singer S.R."/>
            <person name="Sinharoy S."/>
            <person name="Sterck L."/>
            <person name="Viollet A."/>
            <person name="Wang B.B."/>
            <person name="Wang K."/>
            <person name="Wang M."/>
            <person name="Wang X."/>
            <person name="Warfsmann J."/>
            <person name="Weissenbach J."/>
            <person name="White D.D."/>
            <person name="White J.D."/>
            <person name="Wiley G.B."/>
            <person name="Wincker P."/>
            <person name="Xing Y."/>
            <person name="Yang L."/>
            <person name="Yao Z."/>
            <person name="Ying F."/>
            <person name="Zhai J."/>
            <person name="Zhou L."/>
            <person name="Zuber A."/>
            <person name="Denarie J."/>
            <person name="Dixon R.A."/>
            <person name="May G.D."/>
            <person name="Schwartz D.C."/>
            <person name="Rogers J."/>
            <person name="Quetier F."/>
            <person name="Town C.D."/>
            <person name="Roe B.A."/>
        </authorList>
    </citation>
    <scope>NUCLEOTIDE SEQUENCE [LARGE SCALE GENOMIC DNA]</scope>
    <source>
        <strain evidence="1">A17</strain>
        <strain evidence="2 3">cv. Jemalong A17</strain>
    </source>
</reference>
<dbReference type="HOGENOM" id="CLU_2336801_0_0_1"/>
<reference evidence="1 3" key="2">
    <citation type="journal article" date="2014" name="BMC Genomics">
        <title>An improved genome release (version Mt4.0) for the model legume Medicago truncatula.</title>
        <authorList>
            <person name="Tang H."/>
            <person name="Krishnakumar V."/>
            <person name="Bidwell S."/>
            <person name="Rosen B."/>
            <person name="Chan A."/>
            <person name="Zhou S."/>
            <person name="Gentzbittel L."/>
            <person name="Childs K.L."/>
            <person name="Yandell M."/>
            <person name="Gundlach H."/>
            <person name="Mayer K.F."/>
            <person name="Schwartz D.C."/>
            <person name="Town C.D."/>
        </authorList>
    </citation>
    <scope>GENOME REANNOTATION</scope>
    <source>
        <strain evidence="1">A17</strain>
        <strain evidence="2 3">cv. Jemalong A17</strain>
    </source>
</reference>